<keyword evidence="3" id="KW-1185">Reference proteome</keyword>
<dbReference type="Proteomes" id="UP001608902">
    <property type="component" value="Unassembled WGS sequence"/>
</dbReference>
<evidence type="ECO:0000313" key="2">
    <source>
        <dbReference type="EMBL" id="MFH4974763.1"/>
    </source>
</evidence>
<reference evidence="2 3" key="1">
    <citation type="submission" date="2024-08" db="EMBL/GenBank/DDBJ databases">
        <title>Gnathostoma spinigerum genome.</title>
        <authorList>
            <person name="Gonzalez-Bertolin B."/>
            <person name="Monzon S."/>
            <person name="Zaballos A."/>
            <person name="Jimenez P."/>
            <person name="Dekumyoy P."/>
            <person name="Varona S."/>
            <person name="Cuesta I."/>
            <person name="Sumanam S."/>
            <person name="Adisakwattana P."/>
            <person name="Gasser R.B."/>
            <person name="Hernandez-Gonzalez A."/>
            <person name="Young N.D."/>
            <person name="Perteguer M.J."/>
        </authorList>
    </citation>
    <scope>NUCLEOTIDE SEQUENCE [LARGE SCALE GENOMIC DNA]</scope>
    <source>
        <strain evidence="2">AL3</strain>
        <tissue evidence="2">Liver</tissue>
    </source>
</reference>
<feature type="signal peptide" evidence="1">
    <location>
        <begin position="1"/>
        <end position="21"/>
    </location>
</feature>
<dbReference type="EMBL" id="JBGFUD010000551">
    <property type="protein sequence ID" value="MFH4974763.1"/>
    <property type="molecule type" value="Genomic_DNA"/>
</dbReference>
<feature type="chain" id="PRO_5044756894" description="Secreted protein" evidence="1">
    <location>
        <begin position="22"/>
        <end position="87"/>
    </location>
</feature>
<sequence>MRVFSVLLPSILLITQQESLGDTMGCMQLHGGMRIGKLTICHRGTNIITQKTLSSSVVTRSPTMSCDAFKAEHIIYRICLQYQYKQW</sequence>
<proteinExistence type="predicted"/>
<evidence type="ECO:0000256" key="1">
    <source>
        <dbReference type="SAM" id="SignalP"/>
    </source>
</evidence>
<evidence type="ECO:0000313" key="3">
    <source>
        <dbReference type="Proteomes" id="UP001608902"/>
    </source>
</evidence>
<accession>A0ABD6E4E6</accession>
<keyword evidence="1" id="KW-0732">Signal</keyword>
<dbReference type="AlphaFoldDB" id="A0ABD6E4E6"/>
<organism evidence="2 3">
    <name type="scientific">Gnathostoma spinigerum</name>
    <dbReference type="NCBI Taxonomy" id="75299"/>
    <lineage>
        <taxon>Eukaryota</taxon>
        <taxon>Metazoa</taxon>
        <taxon>Ecdysozoa</taxon>
        <taxon>Nematoda</taxon>
        <taxon>Chromadorea</taxon>
        <taxon>Rhabditida</taxon>
        <taxon>Spirurina</taxon>
        <taxon>Gnathostomatomorpha</taxon>
        <taxon>Gnathostomatoidea</taxon>
        <taxon>Gnathostomatidae</taxon>
        <taxon>Gnathostoma</taxon>
    </lineage>
</organism>
<name>A0ABD6E4E6_9BILA</name>
<evidence type="ECO:0008006" key="4">
    <source>
        <dbReference type="Google" id="ProtNLM"/>
    </source>
</evidence>
<protein>
    <recommendedName>
        <fullName evidence="4">Secreted protein</fullName>
    </recommendedName>
</protein>
<gene>
    <name evidence="2" type="ORF">AB6A40_001472</name>
</gene>
<comment type="caution">
    <text evidence="2">The sequence shown here is derived from an EMBL/GenBank/DDBJ whole genome shotgun (WGS) entry which is preliminary data.</text>
</comment>